<feature type="region of interest" description="Disordered" evidence="1">
    <location>
        <begin position="1"/>
        <end position="48"/>
    </location>
</feature>
<keyword evidence="4" id="KW-1185">Reference proteome</keyword>
<evidence type="ECO:0000256" key="1">
    <source>
        <dbReference type="SAM" id="MobiDB-lite"/>
    </source>
</evidence>
<dbReference type="PANTHER" id="PTHR23095:SF14">
    <property type="entry name" value="MODULATOR OF APOPTOSIS 1"/>
    <property type="match status" value="1"/>
</dbReference>
<evidence type="ECO:0000313" key="3">
    <source>
        <dbReference type="EMBL" id="CAD7688610.1"/>
    </source>
</evidence>
<feature type="compositionally biased region" description="Basic and acidic residues" evidence="1">
    <location>
        <begin position="26"/>
        <end position="40"/>
    </location>
</feature>
<accession>A0A811ZIX2</accession>
<name>A0A811ZIX2_NYCPR</name>
<proteinExistence type="predicted"/>
<evidence type="ECO:0000313" key="4">
    <source>
        <dbReference type="Proteomes" id="UP000645828"/>
    </source>
</evidence>
<evidence type="ECO:0000259" key="2">
    <source>
        <dbReference type="Pfam" id="PF14893"/>
    </source>
</evidence>
<dbReference type="EMBL" id="CAJHUB010000768">
    <property type="protein sequence ID" value="CAD7688610.1"/>
    <property type="molecule type" value="Genomic_DNA"/>
</dbReference>
<protein>
    <submittedName>
        <fullName evidence="3">(raccoon dog) hypothetical protein</fullName>
    </submittedName>
</protein>
<reference evidence="3" key="1">
    <citation type="submission" date="2020-12" db="EMBL/GenBank/DDBJ databases">
        <authorList>
            <consortium name="Molecular Ecology Group"/>
        </authorList>
    </citation>
    <scope>NUCLEOTIDE SEQUENCE</scope>
    <source>
        <strain evidence="3">TBG_1078</strain>
    </source>
</reference>
<dbReference type="InterPro" id="IPR026523">
    <property type="entry name" value="PNMA"/>
</dbReference>
<dbReference type="InterPro" id="IPR048270">
    <property type="entry name" value="PNMA_C"/>
</dbReference>
<sequence length="275" mass="30738">MCALGGHPPPHPDLCRGGKRGGSAGREQERSLGRADRGETTRSLVPKEVPGRGGVWRVIFKPPDLDNEFLSRLKRALGYGNDPFDLGQNMIPEIQTPMLTQALEGALQPPPEPGEDEFESRLFLHTTQMTKTWQVSDAEKRRPWLESLRGPAFDVIRFLKINSPFLTMFGVIDNPRELQIKYLTTHQRDEDKLSAYLLRLEPLLQKLVERGAIEKDVVNQAHLDQFLAAAIHGTLRRKLALSQAGPAPGLLTKDEEAAEEEEEALFQAVLEGHLS</sequence>
<organism evidence="3 4">
    <name type="scientific">Nyctereutes procyonoides</name>
    <name type="common">Raccoon dog</name>
    <name type="synonym">Canis procyonoides</name>
    <dbReference type="NCBI Taxonomy" id="34880"/>
    <lineage>
        <taxon>Eukaryota</taxon>
        <taxon>Metazoa</taxon>
        <taxon>Chordata</taxon>
        <taxon>Craniata</taxon>
        <taxon>Vertebrata</taxon>
        <taxon>Euteleostomi</taxon>
        <taxon>Mammalia</taxon>
        <taxon>Eutheria</taxon>
        <taxon>Laurasiatheria</taxon>
        <taxon>Carnivora</taxon>
        <taxon>Caniformia</taxon>
        <taxon>Canidae</taxon>
        <taxon>Nyctereutes</taxon>
    </lineage>
</organism>
<comment type="caution">
    <text evidence="3">The sequence shown here is derived from an EMBL/GenBank/DDBJ whole genome shotgun (WGS) entry which is preliminary data.</text>
</comment>
<dbReference type="GO" id="GO:0042981">
    <property type="term" value="P:regulation of apoptotic process"/>
    <property type="evidence" value="ECO:0007669"/>
    <property type="project" value="TreeGrafter"/>
</dbReference>
<dbReference type="Proteomes" id="UP000645828">
    <property type="component" value="Unassembled WGS sequence"/>
</dbReference>
<dbReference type="AlphaFoldDB" id="A0A811ZIX2"/>
<feature type="domain" description="Paraneoplastic antigen Ma-like C-terminal" evidence="2">
    <location>
        <begin position="110"/>
        <end position="251"/>
    </location>
</feature>
<dbReference type="Pfam" id="PF14893">
    <property type="entry name" value="PNMA"/>
    <property type="match status" value="1"/>
</dbReference>
<gene>
    <name evidence="3" type="ORF">NYPRO_LOCUS21403</name>
</gene>
<dbReference type="PANTHER" id="PTHR23095">
    <property type="entry name" value="PARANEOPLASTIC ANTIGEN"/>
    <property type="match status" value="1"/>
</dbReference>